<gene>
    <name evidence="1" type="ORF">Ami3637_08345</name>
</gene>
<organism evidence="1 2">
    <name type="scientific">Aminipila terrae</name>
    <dbReference type="NCBI Taxonomy" id="2697030"/>
    <lineage>
        <taxon>Bacteria</taxon>
        <taxon>Bacillati</taxon>
        <taxon>Bacillota</taxon>
        <taxon>Clostridia</taxon>
        <taxon>Peptostreptococcales</taxon>
        <taxon>Anaerovoracaceae</taxon>
        <taxon>Aminipila</taxon>
    </lineage>
</organism>
<name>A0A6P1ML82_9FIRM</name>
<dbReference type="EMBL" id="CP047591">
    <property type="protein sequence ID" value="QHI72406.1"/>
    <property type="molecule type" value="Genomic_DNA"/>
</dbReference>
<evidence type="ECO:0000313" key="1">
    <source>
        <dbReference type="EMBL" id="QHI72406.1"/>
    </source>
</evidence>
<accession>A0A6P1ML82</accession>
<sequence>MEFNNRTLTKFGKTECSSQKRTAFFNATTSLFLNIPKKRKIFIFDLGKGCNSKGYLLGMILDYR</sequence>
<dbReference type="KEGG" id="amic:Ami3637_08345"/>
<dbReference type="Proteomes" id="UP000463883">
    <property type="component" value="Chromosome"/>
</dbReference>
<dbReference type="AlphaFoldDB" id="A0A6P1ML82"/>
<dbReference type="RefSeq" id="WP_162362176.1">
    <property type="nucleotide sequence ID" value="NZ_CP047591.1"/>
</dbReference>
<evidence type="ECO:0000313" key="2">
    <source>
        <dbReference type="Proteomes" id="UP000463883"/>
    </source>
</evidence>
<protein>
    <submittedName>
        <fullName evidence="1">Uncharacterized protein</fullName>
    </submittedName>
</protein>
<proteinExistence type="predicted"/>
<keyword evidence="2" id="KW-1185">Reference proteome</keyword>
<reference evidence="1 2" key="1">
    <citation type="submission" date="2020-01" db="EMBL/GenBank/DDBJ databases">
        <title>Genomic analysis of Aminipila sp. CBA3637.</title>
        <authorList>
            <person name="Kim Y.B."/>
            <person name="Roh S.W."/>
        </authorList>
    </citation>
    <scope>NUCLEOTIDE SEQUENCE [LARGE SCALE GENOMIC DNA]</scope>
    <source>
        <strain evidence="1 2">CBA3637</strain>
    </source>
</reference>